<protein>
    <submittedName>
        <fullName evidence="1">Uncharacterized protein</fullName>
    </submittedName>
</protein>
<name>A0ABQ0L6Z0_MYCCL</name>
<accession>A0ABQ0L6Z0</accession>
<evidence type="ECO:0000313" key="1">
    <source>
        <dbReference type="EMBL" id="GAT46943.1"/>
    </source>
</evidence>
<keyword evidence="2" id="KW-1185">Reference proteome</keyword>
<dbReference type="Proteomes" id="UP000815677">
    <property type="component" value="Unassembled WGS sequence"/>
</dbReference>
<evidence type="ECO:0000313" key="2">
    <source>
        <dbReference type="Proteomes" id="UP000815677"/>
    </source>
</evidence>
<organism evidence="1 2">
    <name type="scientific">Mycena chlorophos</name>
    <name type="common">Agaric fungus</name>
    <name type="synonym">Agaricus chlorophos</name>
    <dbReference type="NCBI Taxonomy" id="658473"/>
    <lineage>
        <taxon>Eukaryota</taxon>
        <taxon>Fungi</taxon>
        <taxon>Dikarya</taxon>
        <taxon>Basidiomycota</taxon>
        <taxon>Agaricomycotina</taxon>
        <taxon>Agaricomycetes</taxon>
        <taxon>Agaricomycetidae</taxon>
        <taxon>Agaricales</taxon>
        <taxon>Marasmiineae</taxon>
        <taxon>Mycenaceae</taxon>
        <taxon>Mycena</taxon>
    </lineage>
</organism>
<sequence length="155" mass="17258">MTIEARQMTLRVPTYAPGVNDKDKSTWTVKTRFLDVAPALTHTAKAQFDGARQLATHLADMYNRSPLAQEDDRTMDPDDYFRKKMGENRDHAADGKKAFAISAAYKKNIVLRDLGRKAIADGLVEEEDVMFATMNGEHAELGELEGITTAELAQL</sequence>
<gene>
    <name evidence="1" type="ORF">MCHLO_04436</name>
</gene>
<proteinExistence type="predicted"/>
<dbReference type="EMBL" id="DF842952">
    <property type="protein sequence ID" value="GAT46943.1"/>
    <property type="molecule type" value="Genomic_DNA"/>
</dbReference>
<reference evidence="1" key="1">
    <citation type="submission" date="2014-09" db="EMBL/GenBank/DDBJ databases">
        <title>Genome sequence of the luminous mushroom Mycena chlorophos for searching fungal bioluminescence genes.</title>
        <authorList>
            <person name="Tanaka Y."/>
            <person name="Kasuga D."/>
            <person name="Oba Y."/>
            <person name="Hase S."/>
            <person name="Sato K."/>
            <person name="Oba Y."/>
            <person name="Sakakibara Y."/>
        </authorList>
    </citation>
    <scope>NUCLEOTIDE SEQUENCE</scope>
</reference>